<evidence type="ECO:0000313" key="14">
    <source>
        <dbReference type="Proteomes" id="UP000812440"/>
    </source>
</evidence>
<dbReference type="GO" id="GO:0004993">
    <property type="term" value="F:G protein-coupled serotonin receptor activity"/>
    <property type="evidence" value="ECO:0007669"/>
    <property type="project" value="TreeGrafter"/>
</dbReference>
<reference evidence="13" key="1">
    <citation type="thesis" date="2020" institute="ProQuest LLC" country="789 East Eisenhower Parkway, Ann Arbor, MI, USA">
        <title>Comparative Genomics and Chromosome Evolution.</title>
        <authorList>
            <person name="Mudd A.B."/>
        </authorList>
    </citation>
    <scope>NUCLEOTIDE SEQUENCE</scope>
    <source>
        <strain evidence="13">Female2</strain>
        <tissue evidence="13">Blood</tissue>
    </source>
</reference>
<dbReference type="InterPro" id="IPR003980">
    <property type="entry name" value="Histamine_H3_rcpt"/>
</dbReference>
<keyword evidence="2" id="KW-1003">Cell membrane</keyword>
<evidence type="ECO:0000256" key="10">
    <source>
        <dbReference type="RuleBase" id="RU000688"/>
    </source>
</evidence>
<dbReference type="AlphaFoldDB" id="A0A8T2JA57"/>
<dbReference type="PANTHER" id="PTHR24247">
    <property type="entry name" value="5-HYDROXYTRYPTAMINE RECEPTOR"/>
    <property type="match status" value="1"/>
</dbReference>
<name>A0A8T2JA57_9PIPI</name>
<evidence type="ECO:0000256" key="5">
    <source>
        <dbReference type="ARBA" id="ARBA00022989"/>
    </source>
</evidence>
<dbReference type="Proteomes" id="UP000812440">
    <property type="component" value="Chromosome 6"/>
</dbReference>
<keyword evidence="5 11" id="KW-1133">Transmembrane helix</keyword>
<feature type="transmembrane region" description="Helical" evidence="11">
    <location>
        <begin position="292"/>
        <end position="312"/>
    </location>
</feature>
<dbReference type="InterPro" id="IPR000276">
    <property type="entry name" value="GPCR_Rhodpsn"/>
</dbReference>
<keyword evidence="14" id="KW-1185">Reference proteome</keyword>
<dbReference type="GO" id="GO:0007197">
    <property type="term" value="P:adenylate cyclase-inhibiting G protein-coupled acetylcholine receptor signaling pathway"/>
    <property type="evidence" value="ECO:0007669"/>
    <property type="project" value="TreeGrafter"/>
</dbReference>
<comment type="caution">
    <text evidence="13">The sequence shown here is derived from an EMBL/GenBank/DDBJ whole genome shotgun (WGS) entry which is preliminary data.</text>
</comment>
<feature type="transmembrane region" description="Helical" evidence="11">
    <location>
        <begin position="46"/>
        <end position="66"/>
    </location>
</feature>
<evidence type="ECO:0000259" key="12">
    <source>
        <dbReference type="PROSITE" id="PS50262"/>
    </source>
</evidence>
<feature type="transmembrane region" description="Helical" evidence="11">
    <location>
        <begin position="324"/>
        <end position="344"/>
    </location>
</feature>
<dbReference type="GO" id="GO:0016907">
    <property type="term" value="F:G protein-coupled acetylcholine receptor activity"/>
    <property type="evidence" value="ECO:0007669"/>
    <property type="project" value="TreeGrafter"/>
</dbReference>
<dbReference type="GO" id="GO:0007187">
    <property type="term" value="P:G protein-coupled receptor signaling pathway, coupled to cyclic nucleotide second messenger"/>
    <property type="evidence" value="ECO:0007669"/>
    <property type="project" value="TreeGrafter"/>
</dbReference>
<dbReference type="InterPro" id="IPR017452">
    <property type="entry name" value="GPCR_Rhodpsn_7TM"/>
</dbReference>
<keyword evidence="6 10" id="KW-0297">G-protein coupled receptor</keyword>
<dbReference type="PRINTS" id="PR01471">
    <property type="entry name" value="HISTAMINEH3R"/>
</dbReference>
<accession>A0A8T2JA57</accession>
<dbReference type="OrthoDB" id="10071887at2759"/>
<dbReference type="PROSITE" id="PS50262">
    <property type="entry name" value="G_PROTEIN_RECEP_F1_2"/>
    <property type="match status" value="1"/>
</dbReference>
<feature type="transmembrane region" description="Helical" evidence="11">
    <location>
        <begin position="6"/>
        <end position="34"/>
    </location>
</feature>
<dbReference type="SUPFAM" id="SSF81321">
    <property type="entry name" value="Family A G protein-coupled receptor-like"/>
    <property type="match status" value="1"/>
</dbReference>
<keyword evidence="8 10" id="KW-0675">Receptor</keyword>
<evidence type="ECO:0000256" key="6">
    <source>
        <dbReference type="ARBA" id="ARBA00023040"/>
    </source>
</evidence>
<dbReference type="GO" id="GO:0045202">
    <property type="term" value="C:synapse"/>
    <property type="evidence" value="ECO:0007669"/>
    <property type="project" value="TreeGrafter"/>
</dbReference>
<feature type="domain" description="G-protein coupled receptors family 1 profile" evidence="12">
    <location>
        <begin position="25"/>
        <end position="344"/>
    </location>
</feature>
<evidence type="ECO:0000256" key="1">
    <source>
        <dbReference type="ARBA" id="ARBA00004651"/>
    </source>
</evidence>
<dbReference type="PANTHER" id="PTHR24247:SF271">
    <property type="entry name" value="HISTAMINE H3 RECEPTOR"/>
    <property type="match status" value="1"/>
</dbReference>
<evidence type="ECO:0000256" key="11">
    <source>
        <dbReference type="SAM" id="Phobius"/>
    </source>
</evidence>
<proteinExistence type="inferred from homology"/>
<dbReference type="Pfam" id="PF00001">
    <property type="entry name" value="7tm_1"/>
    <property type="match status" value="1"/>
</dbReference>
<keyword evidence="3" id="KW-0597">Phosphoprotein</keyword>
<dbReference type="GO" id="GO:0004969">
    <property type="term" value="F:histamine receptor activity"/>
    <property type="evidence" value="ECO:0007669"/>
    <property type="project" value="InterPro"/>
</dbReference>
<evidence type="ECO:0000256" key="8">
    <source>
        <dbReference type="ARBA" id="ARBA00023170"/>
    </source>
</evidence>
<dbReference type="GO" id="GO:0030425">
    <property type="term" value="C:dendrite"/>
    <property type="evidence" value="ECO:0007669"/>
    <property type="project" value="TreeGrafter"/>
</dbReference>
<keyword evidence="4 10" id="KW-0812">Transmembrane</keyword>
<sequence length="368" mass="41845">MQFSRGINILILFLISFLILLIVLGNSIVMLAFVVDKRLRNQSNFFLLNLAICDFLVGAITVPVYVPFMFTGKWIFGRFLCKIWLTVNYTTSTASAFNIVLISYDRFLSVIKAVYNRSVQNSQSQTAIKIALVWIFPFLIYVPAIIFWEIITGTNIVPEYSCRAGFIGTWYFLLGASSLDFAFPMISISFFNLRIFWNIHKRSRKKRNGAAFGKSEKRPIDVTPYIIATNDVLTSTQANGIEKSKSSQYETVNATYLLDSKANFSSQIGKLPNKVQFKVIKLSRDKKAAKSLAILVSVFALCWAPYSFLVSIRAACQGSCIGSLWYEITIWLLFSNSAINPILYPMCHKSFRNAFKLLFHKCLKFFTT</sequence>
<comment type="subcellular location">
    <subcellularLocation>
        <location evidence="1">Cell membrane</location>
        <topology evidence="1">Multi-pass membrane protein</topology>
    </subcellularLocation>
</comment>
<evidence type="ECO:0000256" key="4">
    <source>
        <dbReference type="ARBA" id="ARBA00022692"/>
    </source>
</evidence>
<dbReference type="PROSITE" id="PS00237">
    <property type="entry name" value="G_PROTEIN_RECEP_F1_1"/>
    <property type="match status" value="1"/>
</dbReference>
<protein>
    <recommendedName>
        <fullName evidence="12">G-protein coupled receptors family 1 profile domain-containing protein</fullName>
    </recommendedName>
</protein>
<evidence type="ECO:0000256" key="2">
    <source>
        <dbReference type="ARBA" id="ARBA00022475"/>
    </source>
</evidence>
<feature type="transmembrane region" description="Helical" evidence="11">
    <location>
        <begin position="86"/>
        <end position="107"/>
    </location>
</feature>
<dbReference type="PRINTS" id="PR00237">
    <property type="entry name" value="GPCRRHODOPSN"/>
</dbReference>
<organism evidence="13 14">
    <name type="scientific">Hymenochirus boettgeri</name>
    <name type="common">Congo dwarf clawed frog</name>
    <dbReference type="NCBI Taxonomy" id="247094"/>
    <lineage>
        <taxon>Eukaryota</taxon>
        <taxon>Metazoa</taxon>
        <taxon>Chordata</taxon>
        <taxon>Craniata</taxon>
        <taxon>Vertebrata</taxon>
        <taxon>Euteleostomi</taxon>
        <taxon>Amphibia</taxon>
        <taxon>Batrachia</taxon>
        <taxon>Anura</taxon>
        <taxon>Pipoidea</taxon>
        <taxon>Pipidae</taxon>
        <taxon>Pipinae</taxon>
        <taxon>Hymenochirus</taxon>
    </lineage>
</organism>
<feature type="transmembrane region" description="Helical" evidence="11">
    <location>
        <begin position="128"/>
        <end position="151"/>
    </location>
</feature>
<evidence type="ECO:0000256" key="7">
    <source>
        <dbReference type="ARBA" id="ARBA00023136"/>
    </source>
</evidence>
<dbReference type="Gene3D" id="1.20.1070.10">
    <property type="entry name" value="Rhodopsin 7-helix transmembrane proteins"/>
    <property type="match status" value="1"/>
</dbReference>
<gene>
    <name evidence="13" type="ORF">GDO86_011065</name>
</gene>
<keyword evidence="9 10" id="KW-0807">Transducer</keyword>
<evidence type="ECO:0000256" key="3">
    <source>
        <dbReference type="ARBA" id="ARBA00022553"/>
    </source>
</evidence>
<feature type="transmembrane region" description="Helical" evidence="11">
    <location>
        <begin position="171"/>
        <end position="197"/>
    </location>
</feature>
<dbReference type="GO" id="GO:0005886">
    <property type="term" value="C:plasma membrane"/>
    <property type="evidence" value="ECO:0007669"/>
    <property type="project" value="UniProtKB-SubCell"/>
</dbReference>
<evidence type="ECO:0000256" key="9">
    <source>
        <dbReference type="ARBA" id="ARBA00023224"/>
    </source>
</evidence>
<keyword evidence="7 11" id="KW-0472">Membrane</keyword>
<dbReference type="EMBL" id="JAACNH010000005">
    <property type="protein sequence ID" value="KAG8442125.1"/>
    <property type="molecule type" value="Genomic_DNA"/>
</dbReference>
<comment type="similarity">
    <text evidence="10">Belongs to the G-protein coupled receptor 1 family.</text>
</comment>
<evidence type="ECO:0000313" key="13">
    <source>
        <dbReference type="EMBL" id="KAG8442125.1"/>
    </source>
</evidence>